<gene>
    <name evidence="2" type="ORF">LZC39_14180</name>
</gene>
<evidence type="ECO:0000256" key="1">
    <source>
        <dbReference type="SAM" id="Phobius"/>
    </source>
</evidence>
<evidence type="ECO:0000313" key="2">
    <source>
        <dbReference type="EMBL" id="MCH3853237.1"/>
    </source>
</evidence>
<keyword evidence="1" id="KW-0812">Transmembrane</keyword>
<sequence length="134" mass="15100">DILKVMFFAGAILSLLSVAMIFVLGKDLVGLFTQENDQEFIIFAYMALMLFSFNYLFAWFNVLSGSFLTASNKASFSLILSLSQNLFIPLCFLLILSSIMGLKGVWLSPFFAEFCVLVLACIFVRKVFKKLSFL</sequence>
<proteinExistence type="predicted"/>
<keyword evidence="1" id="KW-0472">Membrane</keyword>
<comment type="caution">
    <text evidence="2">The sequence shown here is derived from an EMBL/GenBank/DDBJ whole genome shotgun (WGS) entry which is preliminary data.</text>
</comment>
<protein>
    <submittedName>
        <fullName evidence="2">MATE family efflux transporter</fullName>
    </submittedName>
</protein>
<dbReference type="EMBL" id="JAJUOL010000782">
    <property type="protein sequence ID" value="MCH3853237.1"/>
    <property type="molecule type" value="Genomic_DNA"/>
</dbReference>
<reference evidence="2" key="1">
    <citation type="submission" date="2021-12" db="EMBL/GenBank/DDBJ databases">
        <title>Prevalence of phenicol resistance gene fexA in Campylobacter isolated from poultry supply chain.</title>
        <authorList>
            <person name="Tang B."/>
            <person name="Zheng X."/>
            <person name="Lin J."/>
            <person name="Lin R."/>
            <person name="Yang H."/>
            <person name="Shen Z."/>
            <person name="Xia F."/>
        </authorList>
    </citation>
    <scope>NUCLEOTIDE SEQUENCE</scope>
    <source>
        <strain evidence="2">CJHN2011004</strain>
    </source>
</reference>
<feature type="transmembrane region" description="Helical" evidence="1">
    <location>
        <begin position="7"/>
        <end position="25"/>
    </location>
</feature>
<accession>A0AAW5EHA2</accession>
<name>A0AAW5EHA2_CAMJU</name>
<dbReference type="AlphaFoldDB" id="A0AAW5EHA2"/>
<dbReference type="Proteomes" id="UP001199644">
    <property type="component" value="Unassembled WGS sequence"/>
</dbReference>
<evidence type="ECO:0000313" key="3">
    <source>
        <dbReference type="Proteomes" id="UP001199644"/>
    </source>
</evidence>
<keyword evidence="1" id="KW-1133">Transmembrane helix</keyword>
<feature type="non-terminal residue" evidence="2">
    <location>
        <position position="1"/>
    </location>
</feature>
<feature type="transmembrane region" description="Helical" evidence="1">
    <location>
        <begin position="40"/>
        <end position="63"/>
    </location>
</feature>
<organism evidence="2 3">
    <name type="scientific">Campylobacter jejuni</name>
    <dbReference type="NCBI Taxonomy" id="197"/>
    <lineage>
        <taxon>Bacteria</taxon>
        <taxon>Pseudomonadati</taxon>
        <taxon>Campylobacterota</taxon>
        <taxon>Epsilonproteobacteria</taxon>
        <taxon>Campylobacterales</taxon>
        <taxon>Campylobacteraceae</taxon>
        <taxon>Campylobacter</taxon>
    </lineage>
</organism>
<feature type="transmembrane region" description="Helical" evidence="1">
    <location>
        <begin position="75"/>
        <end position="99"/>
    </location>
</feature>
<feature type="transmembrane region" description="Helical" evidence="1">
    <location>
        <begin position="105"/>
        <end position="124"/>
    </location>
</feature>